<feature type="region of interest" description="Disordered" evidence="1">
    <location>
        <begin position="27"/>
        <end position="78"/>
    </location>
</feature>
<dbReference type="Gene3D" id="2.60.120.260">
    <property type="entry name" value="Galactose-binding domain-like"/>
    <property type="match status" value="1"/>
</dbReference>
<feature type="region of interest" description="Disordered" evidence="1">
    <location>
        <begin position="250"/>
        <end position="270"/>
    </location>
</feature>
<dbReference type="KEGG" id="mga:MGA_0977"/>
<reference evidence="4 5" key="1">
    <citation type="journal article" date="2003" name="Microbiology">
        <title>The complete genome sequence of the avian pathogen Mycoplasma gallisepticum strain R(low).</title>
        <authorList>
            <person name="Papazisi L."/>
            <person name="Gorton T.S."/>
            <person name="Kutish G."/>
            <person name="Markham P.F."/>
            <person name="Browning G.F."/>
            <person name="Nguyen D.K."/>
            <person name="Swartzell S."/>
            <person name="Madan A."/>
            <person name="Mahairas G."/>
            <person name="Geary S.J."/>
        </authorList>
    </citation>
    <scope>NUCLEOTIDE SEQUENCE [LARGE SCALE GENOMIC DNA]</scope>
    <source>
        <strain evidence="5">R(low / passage 15 / clone 2)</strain>
    </source>
</reference>
<gene>
    <name evidence="4" type="primary">vlhA.4.07</name>
    <name evidence="4" type="ORF">MGA_0977</name>
</gene>
<dbReference type="EMBL" id="AE015450">
    <property type="protein sequence ID" value="AAP56550.1"/>
    <property type="molecule type" value="Genomic_DNA"/>
</dbReference>
<feature type="compositionally biased region" description="Basic and acidic residues" evidence="1">
    <location>
        <begin position="250"/>
        <end position="259"/>
    </location>
</feature>
<proteinExistence type="predicted"/>
<feature type="chain" id="PRO_5004290429" evidence="2">
    <location>
        <begin position="23"/>
        <end position="667"/>
    </location>
</feature>
<dbReference type="RefSeq" id="WP_011113434.1">
    <property type="nucleotide sequence ID" value="NC_004829.2"/>
</dbReference>
<evidence type="ECO:0000256" key="2">
    <source>
        <dbReference type="SAM" id="SignalP"/>
    </source>
</evidence>
<keyword evidence="4" id="KW-0449">Lipoprotein</keyword>
<sequence>MKRKNILKFVSLLGIGSFVMLAAASCTSATTPTPNPTPKPDPMPNPGGGMNGGNTNRGNGGGMMGDNPNPGNTTPEQQLAAARKTLTDLLGTENTNVAFYADYAKIQSTLNAAYMTAKTASENTSASLENLRSASTTLQAAIDKAASDKRAFDSANQSLVTAYNNLKTTLQFKTTSLEELSENKYSGIKNHLSKLFDTGSAITAKTLDPTSGERPTLEKVNEANNSIKMAISPESLKKWKDNADKFNEFEKNPLSKEKLSTGTDSAHNQEQPANYSFVGYSVDVTGTTTAPASEKALLNWNYAQRTIFTSGDQPTKIDTPAASDEAPAQPLSNVSWIYSLAGNGAKYTLDFTYYGPSTGYLYFPYKLVKNSDSVGLQYKLNNSPTETAIAFGNMQNANGPTATVDSINIAKVTLSNLNFGANKIEFSVPSEKVAPMIGNMYLTSSADEANKQKIENSIFGNSVTTENNRTIISVDALSGYSLASDWSTFIGRYADQQLTLDGKMMRDQKYYLIGYVGGNTGARNVTGITEKTNEQRSPVVSTPKKRTYTFYVNAPKAGAYYIKGVFASKVRRDLKFSTGDMSSNNVTIQQLSTNNLTTLRTFDTSATTGATRVTTVSDRKTLTLVEGLNKIVVSGATADNGNAPNFGYLEFILNETQPETTNVSNPS</sequence>
<accession>Q7NBR3</accession>
<protein>
    <submittedName>
        <fullName evidence="4">VlhA.4.07 variable lipoprotein family protein</fullName>
    </submittedName>
</protein>
<dbReference type="PROSITE" id="PS51257">
    <property type="entry name" value="PROKAR_LIPOPROTEIN"/>
    <property type="match status" value="1"/>
</dbReference>
<dbReference type="Proteomes" id="UP000001418">
    <property type="component" value="Chromosome"/>
</dbReference>
<dbReference type="Pfam" id="PF07554">
    <property type="entry name" value="FIVAR"/>
    <property type="match status" value="2"/>
</dbReference>
<evidence type="ECO:0000313" key="5">
    <source>
        <dbReference type="Proteomes" id="UP000001418"/>
    </source>
</evidence>
<feature type="signal peptide" evidence="2">
    <location>
        <begin position="1"/>
        <end position="22"/>
    </location>
</feature>
<dbReference type="OrthoDB" id="403243at2"/>
<keyword evidence="5" id="KW-1185">Reference proteome</keyword>
<feature type="domain" description="Haemagglutinin Mycoplasma" evidence="3">
    <location>
        <begin position="395"/>
        <end position="654"/>
    </location>
</feature>
<evidence type="ECO:0000256" key="1">
    <source>
        <dbReference type="SAM" id="MobiDB-lite"/>
    </source>
</evidence>
<dbReference type="Pfam" id="PF05692">
    <property type="entry name" value="Myco_haema"/>
    <property type="match status" value="1"/>
</dbReference>
<dbReference type="PATRIC" id="fig|233150.7.peg.221"/>
<dbReference type="HOGENOM" id="CLU_026702_2_0_14"/>
<feature type="compositionally biased region" description="Polar residues" evidence="1">
    <location>
        <begin position="260"/>
        <end position="270"/>
    </location>
</feature>
<dbReference type="AlphaFoldDB" id="Q7NBR3"/>
<feature type="compositionally biased region" description="Pro residues" evidence="1">
    <location>
        <begin position="33"/>
        <end position="45"/>
    </location>
</feature>
<evidence type="ECO:0000313" key="4">
    <source>
        <dbReference type="EMBL" id="AAP56550.1"/>
    </source>
</evidence>
<keyword evidence="2" id="KW-0732">Signal</keyword>
<name>Q7NBR3_MYCGA</name>
<organism evidence="4 5">
    <name type="scientific">Mycoplasmoides gallisepticum (strain R(low / passage 15 / clone 2))</name>
    <name type="common">Mycoplasma gallisepticum</name>
    <dbReference type="NCBI Taxonomy" id="710127"/>
    <lineage>
        <taxon>Bacteria</taxon>
        <taxon>Bacillati</taxon>
        <taxon>Mycoplasmatota</taxon>
        <taxon>Mycoplasmoidales</taxon>
        <taxon>Mycoplasmoidaceae</taxon>
        <taxon>Mycoplasmoides</taxon>
    </lineage>
</organism>
<dbReference type="InterPro" id="IPR008692">
    <property type="entry name" value="Hemogglutn_Mycoplasma"/>
</dbReference>
<evidence type="ECO:0000259" key="3">
    <source>
        <dbReference type="Pfam" id="PF05692"/>
    </source>
</evidence>